<evidence type="ECO:0000256" key="2">
    <source>
        <dbReference type="ARBA" id="ARBA00022448"/>
    </source>
</evidence>
<organism evidence="8 9">
    <name type="scientific">Paracoccus niistensis</name>
    <dbReference type="NCBI Taxonomy" id="632935"/>
    <lineage>
        <taxon>Bacteria</taxon>
        <taxon>Pseudomonadati</taxon>
        <taxon>Pseudomonadota</taxon>
        <taxon>Alphaproteobacteria</taxon>
        <taxon>Rhodobacterales</taxon>
        <taxon>Paracoccaceae</taxon>
        <taxon>Paracoccus</taxon>
    </lineage>
</organism>
<dbReference type="PANTHER" id="PTHR30177:SF32">
    <property type="entry name" value="GLYCINE BETAINE UPTAKE SYSTEM PERMEASE PROTEIN YEHW"/>
    <property type="match status" value="1"/>
</dbReference>
<accession>A0ABV6I5W9</accession>
<dbReference type="InterPro" id="IPR051204">
    <property type="entry name" value="ABC_transp_perm/SBD"/>
</dbReference>
<evidence type="ECO:0000259" key="7">
    <source>
        <dbReference type="PROSITE" id="PS50928"/>
    </source>
</evidence>
<reference evidence="8 9" key="1">
    <citation type="submission" date="2024-09" db="EMBL/GenBank/DDBJ databases">
        <authorList>
            <person name="Sun Q."/>
            <person name="Mori K."/>
        </authorList>
    </citation>
    <scope>NUCLEOTIDE SEQUENCE [LARGE SCALE GENOMIC DNA]</scope>
    <source>
        <strain evidence="8 9">KCTC 22789</strain>
    </source>
</reference>
<feature type="domain" description="ABC transmembrane type-1" evidence="7">
    <location>
        <begin position="49"/>
        <end position="230"/>
    </location>
</feature>
<keyword evidence="5 6" id="KW-0472">Membrane</keyword>
<dbReference type="RefSeq" id="WP_377699235.1">
    <property type="nucleotide sequence ID" value="NZ_JBHLWE010000038.1"/>
</dbReference>
<evidence type="ECO:0000256" key="1">
    <source>
        <dbReference type="ARBA" id="ARBA00004651"/>
    </source>
</evidence>
<dbReference type="InterPro" id="IPR035906">
    <property type="entry name" value="MetI-like_sf"/>
</dbReference>
<comment type="similarity">
    <text evidence="6">Belongs to the binding-protein-dependent transport system permease family.</text>
</comment>
<protein>
    <submittedName>
        <fullName evidence="8">ABC transporter permease</fullName>
    </submittedName>
</protein>
<feature type="transmembrane region" description="Helical" evidence="6">
    <location>
        <begin position="95"/>
        <end position="126"/>
    </location>
</feature>
<dbReference type="Gene3D" id="1.10.3720.10">
    <property type="entry name" value="MetI-like"/>
    <property type="match status" value="1"/>
</dbReference>
<feature type="transmembrane region" description="Helical" evidence="6">
    <location>
        <begin position="45"/>
        <end position="74"/>
    </location>
</feature>
<dbReference type="InterPro" id="IPR000515">
    <property type="entry name" value="MetI-like"/>
</dbReference>
<evidence type="ECO:0000256" key="4">
    <source>
        <dbReference type="ARBA" id="ARBA00022989"/>
    </source>
</evidence>
<feature type="transmembrane region" description="Helical" evidence="6">
    <location>
        <begin position="199"/>
        <end position="226"/>
    </location>
</feature>
<comment type="subcellular location">
    <subcellularLocation>
        <location evidence="1 6">Cell membrane</location>
        <topology evidence="1 6">Multi-pass membrane protein</topology>
    </subcellularLocation>
</comment>
<evidence type="ECO:0000256" key="3">
    <source>
        <dbReference type="ARBA" id="ARBA00022692"/>
    </source>
</evidence>
<keyword evidence="9" id="KW-1185">Reference proteome</keyword>
<keyword evidence="2 6" id="KW-0813">Transport</keyword>
<dbReference type="PANTHER" id="PTHR30177">
    <property type="entry name" value="GLYCINE BETAINE/L-PROLINE TRANSPORT SYSTEM PERMEASE PROTEIN PROW"/>
    <property type="match status" value="1"/>
</dbReference>
<keyword evidence="4 6" id="KW-1133">Transmembrane helix</keyword>
<dbReference type="Proteomes" id="UP001589799">
    <property type="component" value="Unassembled WGS sequence"/>
</dbReference>
<gene>
    <name evidence="8" type="ORF">ACFFII_12655</name>
</gene>
<dbReference type="PROSITE" id="PS50928">
    <property type="entry name" value="ABC_TM1"/>
    <property type="match status" value="1"/>
</dbReference>
<evidence type="ECO:0000313" key="8">
    <source>
        <dbReference type="EMBL" id="MFC0341612.1"/>
    </source>
</evidence>
<keyword evidence="3 6" id="KW-0812">Transmembrane</keyword>
<sequence length="245" mass="25294">MTGRLALLAAAVLLLAFLLSPESYAPLLRPLTRNGAPPVYTQTSLLSLTLSHLGMVAGAVLAASVLAVGLGVLVTRPFGRDFLPLARTVASVGQTFPPVAVLALAVPVMGFGTGPTLLALLLYGLLPIFENTLAGLTNLPPQVIEAARGMGMTPAQRLWQVELPLALPVILSGVRLSAVIALSTATIGSTVAARTLGEVIIAGLLSSNTAFVVQGGVVVGILALLIHAGFRWMEDRAAGWTRARP</sequence>
<name>A0ABV6I5W9_9RHOB</name>
<dbReference type="EMBL" id="JBHLWE010000038">
    <property type="protein sequence ID" value="MFC0341612.1"/>
    <property type="molecule type" value="Genomic_DNA"/>
</dbReference>
<proteinExistence type="inferred from homology"/>
<dbReference type="CDD" id="cd06261">
    <property type="entry name" value="TM_PBP2"/>
    <property type="match status" value="1"/>
</dbReference>
<evidence type="ECO:0000256" key="5">
    <source>
        <dbReference type="ARBA" id="ARBA00023136"/>
    </source>
</evidence>
<evidence type="ECO:0000256" key="6">
    <source>
        <dbReference type="RuleBase" id="RU363032"/>
    </source>
</evidence>
<dbReference type="Pfam" id="PF00528">
    <property type="entry name" value="BPD_transp_1"/>
    <property type="match status" value="1"/>
</dbReference>
<evidence type="ECO:0000313" key="9">
    <source>
        <dbReference type="Proteomes" id="UP001589799"/>
    </source>
</evidence>
<dbReference type="SUPFAM" id="SSF161098">
    <property type="entry name" value="MetI-like"/>
    <property type="match status" value="1"/>
</dbReference>
<comment type="caution">
    <text evidence="8">The sequence shown here is derived from an EMBL/GenBank/DDBJ whole genome shotgun (WGS) entry which is preliminary data.</text>
</comment>